<dbReference type="EMBL" id="CP002869">
    <property type="protein sequence ID" value="AEI44941.1"/>
    <property type="molecule type" value="Genomic_DNA"/>
</dbReference>
<dbReference type="Proteomes" id="UP000006620">
    <property type="component" value="Chromosome"/>
</dbReference>
<gene>
    <name evidence="1" type="ordered locus">KNP414_06420</name>
</gene>
<dbReference type="HOGENOM" id="CLU_3186682_0_0_9"/>
<organism evidence="1 2">
    <name type="scientific">Paenibacillus mucilaginosus (strain KNP414)</name>
    <dbReference type="NCBI Taxonomy" id="1036673"/>
    <lineage>
        <taxon>Bacteria</taxon>
        <taxon>Bacillati</taxon>
        <taxon>Bacillota</taxon>
        <taxon>Bacilli</taxon>
        <taxon>Bacillales</taxon>
        <taxon>Paenibacillaceae</taxon>
        <taxon>Paenibacillus</taxon>
    </lineage>
</organism>
<reference evidence="2" key="1">
    <citation type="submission" date="2011-06" db="EMBL/GenBank/DDBJ databases">
        <title>Complete genome sequence of Paenibacillus mucilaginosus KNP414.</title>
        <authorList>
            <person name="Wang J."/>
            <person name="Hu S."/>
            <person name="Hu X."/>
            <person name="Zhang B."/>
            <person name="Dong D."/>
            <person name="Zhang S."/>
            <person name="Zhao K."/>
            <person name="Wu D."/>
        </authorList>
    </citation>
    <scope>NUCLEOTIDE SEQUENCE [LARGE SCALE GENOMIC DNA]</scope>
    <source>
        <strain evidence="2">KNP414</strain>
    </source>
</reference>
<reference evidence="1 2" key="2">
    <citation type="journal article" date="2013" name="Genome Announc.">
        <title>Genome Sequence of Growth-Improving Paenibacillus mucilaginosus Strain KNP414.</title>
        <authorList>
            <person name="Lu J.J."/>
            <person name="Wang J.F."/>
            <person name="Hu X.F."/>
        </authorList>
    </citation>
    <scope>NUCLEOTIDE SEQUENCE [LARGE SCALE GENOMIC DNA]</scope>
    <source>
        <strain evidence="1 2">KNP414</strain>
    </source>
</reference>
<proteinExistence type="predicted"/>
<dbReference type="AlphaFoldDB" id="F8FMY1"/>
<accession>F8FMY1</accession>
<dbReference type="KEGG" id="pms:KNP414_06420"/>
<evidence type="ECO:0000313" key="1">
    <source>
        <dbReference type="EMBL" id="AEI44941.1"/>
    </source>
</evidence>
<name>F8FMY1_PAEMK</name>
<protein>
    <submittedName>
        <fullName evidence="1">Uncharacterized protein</fullName>
    </submittedName>
</protein>
<evidence type="ECO:0000313" key="2">
    <source>
        <dbReference type="Proteomes" id="UP000006620"/>
    </source>
</evidence>
<sequence>MLPAPAVVRLHCFQQKKADRAPDGRLRLLLPYGASPVTAMTRAAPA</sequence>